<accession>A0A937AJW2</accession>
<dbReference type="Proteomes" id="UP000736856">
    <property type="component" value="Unassembled WGS sequence"/>
</dbReference>
<organism evidence="1 2">
    <name type="scientific">Candidatus Liberibacter ctenarytainae</name>
    <dbReference type="NCBI Taxonomy" id="2020335"/>
    <lineage>
        <taxon>Bacteria</taxon>
        <taxon>Pseudomonadati</taxon>
        <taxon>Pseudomonadota</taxon>
        <taxon>Alphaproteobacteria</taxon>
        <taxon>Hyphomicrobiales</taxon>
        <taxon>Rhizobiaceae</taxon>
        <taxon>Liberibacter</taxon>
    </lineage>
</organism>
<sequence>MNIVEINNHEALIPQGKNKIYNSNVLDTKALKENSTQIIPPTETKEPIHSIRKTDKAISIAKEVALSSIPIYGTIQSFKRGEIGWGIFGIATDILLFIPVVGCGAKLAGAAGRLVVTAMRGGRTLIKDGATVSRTLETGSRTFHTLATIENRIESGDKILAMHTPMKNKFVTTAIRNPPQDNANALVHEKKEVDQPSYKKPLLDPLEGTSTNIIHKNAPEDIAILEFTHTNTKSSIPLPKPNKSILPKPNKSINTKITTATKNFITKSTNALDPRSDLLHKGSNYIYKQGKSLVKKGLLKIEQQKEWKNIPLEHNSFTTIRLGKGLVDLPSKQLDQRFISGLPISKYIIDGKALVNKTPQEKLDKFIKMFPKNDFKTLQLISIYANNSIFSSALSEILIQIPELQRFISENHKTTYTISRLDNRLIKLSAVYERDLKLSHKKDSMENIANRKKDFKRCGIKVDAILSPEKEADMHYSYYLS</sequence>
<dbReference type="AlphaFoldDB" id="A0A937AJW2"/>
<proteinExistence type="predicted"/>
<evidence type="ECO:0000313" key="1">
    <source>
        <dbReference type="EMBL" id="MBL0848806.1"/>
    </source>
</evidence>
<dbReference type="EMBL" id="SEOL01000002">
    <property type="protein sequence ID" value="MBL0848806.1"/>
    <property type="molecule type" value="Genomic_DNA"/>
</dbReference>
<protein>
    <submittedName>
        <fullName evidence="1">Uncharacterized protein</fullName>
    </submittedName>
</protein>
<gene>
    <name evidence="1" type="ORF">EU981_01710</name>
</gene>
<reference evidence="1" key="1">
    <citation type="submission" date="2019-02" db="EMBL/GenBank/DDBJ databases">
        <title>A novel Candidatus Liberibacter species associated with the New Zealand native fuchsia psyllid, Ctenarytaina fuchsiae.</title>
        <authorList>
            <person name="Thompson S.M."/>
            <person name="Jorgensen N."/>
            <person name="David C."/>
            <person name="Bulman S.R."/>
            <person name="Smith G.R."/>
        </authorList>
    </citation>
    <scope>NUCLEOTIDE SEQUENCE</scope>
    <source>
        <strain evidence="1">Oxford</strain>
    </source>
</reference>
<evidence type="ECO:0000313" key="2">
    <source>
        <dbReference type="Proteomes" id="UP000736856"/>
    </source>
</evidence>
<name>A0A937AJW2_9HYPH</name>
<comment type="caution">
    <text evidence="1">The sequence shown here is derived from an EMBL/GenBank/DDBJ whole genome shotgun (WGS) entry which is preliminary data.</text>
</comment>